<feature type="active site" evidence="6">
    <location>
        <position position="95"/>
    </location>
</feature>
<dbReference type="InterPro" id="IPR019757">
    <property type="entry name" value="Pept_S26A_signal_pept_1_Lys-AS"/>
</dbReference>
<reference evidence="9 10" key="1">
    <citation type="submission" date="2015-09" db="EMBL/GenBank/DDBJ databases">
        <title>Draft genome sequence of Alicyclobacillus ferrooxydans DSM 22381.</title>
        <authorList>
            <person name="Hemp J."/>
        </authorList>
    </citation>
    <scope>NUCLEOTIDE SEQUENCE [LARGE SCALE GENOMIC DNA]</scope>
    <source>
        <strain evidence="9 10">TC-34</strain>
    </source>
</reference>
<evidence type="ECO:0000256" key="6">
    <source>
        <dbReference type="PIRSR" id="PIRSR600223-1"/>
    </source>
</evidence>
<dbReference type="PRINTS" id="PR00727">
    <property type="entry name" value="LEADERPTASE"/>
</dbReference>
<dbReference type="InterPro" id="IPR036286">
    <property type="entry name" value="LexA/Signal_pep-like_sf"/>
</dbReference>
<dbReference type="PROSITE" id="PS00760">
    <property type="entry name" value="SPASE_I_2"/>
    <property type="match status" value="1"/>
</dbReference>
<evidence type="ECO:0000313" key="9">
    <source>
        <dbReference type="EMBL" id="KPV42990.1"/>
    </source>
</evidence>
<dbReference type="Gene3D" id="2.10.109.10">
    <property type="entry name" value="Umud Fragment, subunit A"/>
    <property type="match status" value="1"/>
</dbReference>
<feature type="domain" description="Peptidase S26" evidence="8">
    <location>
        <begin position="22"/>
        <end position="178"/>
    </location>
</feature>
<evidence type="ECO:0000256" key="2">
    <source>
        <dbReference type="ARBA" id="ARBA00004401"/>
    </source>
</evidence>
<keyword evidence="5 7" id="KW-0378">Hydrolase</keyword>
<evidence type="ECO:0000256" key="4">
    <source>
        <dbReference type="ARBA" id="ARBA00013208"/>
    </source>
</evidence>
<dbReference type="OrthoDB" id="9802919at2"/>
<dbReference type="PATRIC" id="fig|471514.4.peg.2551"/>
<proteinExistence type="inferred from homology"/>
<dbReference type="InterPro" id="IPR019758">
    <property type="entry name" value="Pept_S26A_signal_pept_1_CS"/>
</dbReference>
<dbReference type="PROSITE" id="PS00761">
    <property type="entry name" value="SPASE_I_3"/>
    <property type="match status" value="1"/>
</dbReference>
<organism evidence="9 10">
    <name type="scientific">Alicyclobacillus ferrooxydans</name>
    <dbReference type="NCBI Taxonomy" id="471514"/>
    <lineage>
        <taxon>Bacteria</taxon>
        <taxon>Bacillati</taxon>
        <taxon>Bacillota</taxon>
        <taxon>Bacilli</taxon>
        <taxon>Bacillales</taxon>
        <taxon>Alicyclobacillaceae</taxon>
        <taxon>Alicyclobacillus</taxon>
    </lineage>
</organism>
<comment type="similarity">
    <text evidence="3 7">Belongs to the peptidase S26 family.</text>
</comment>
<feature type="transmembrane region" description="Helical" evidence="7">
    <location>
        <begin position="21"/>
        <end position="48"/>
    </location>
</feature>
<evidence type="ECO:0000256" key="1">
    <source>
        <dbReference type="ARBA" id="ARBA00000677"/>
    </source>
</evidence>
<keyword evidence="7" id="KW-1133">Transmembrane helix</keyword>
<dbReference type="STRING" id="471514.AN477_14815"/>
<dbReference type="PANTHER" id="PTHR43390">
    <property type="entry name" value="SIGNAL PEPTIDASE I"/>
    <property type="match status" value="1"/>
</dbReference>
<comment type="caution">
    <text evidence="9">The sequence shown here is derived from an EMBL/GenBank/DDBJ whole genome shotgun (WGS) entry which is preliminary data.</text>
</comment>
<dbReference type="GO" id="GO:0005886">
    <property type="term" value="C:plasma membrane"/>
    <property type="evidence" value="ECO:0007669"/>
    <property type="project" value="UniProtKB-SubCell"/>
</dbReference>
<evidence type="ECO:0000313" key="10">
    <source>
        <dbReference type="Proteomes" id="UP000050482"/>
    </source>
</evidence>
<dbReference type="SUPFAM" id="SSF51306">
    <property type="entry name" value="LexA/Signal peptidase"/>
    <property type="match status" value="1"/>
</dbReference>
<dbReference type="GO" id="GO:0006465">
    <property type="term" value="P:signal peptide processing"/>
    <property type="evidence" value="ECO:0007669"/>
    <property type="project" value="InterPro"/>
</dbReference>
<protein>
    <recommendedName>
        <fullName evidence="4 7">Signal peptidase I</fullName>
        <ecNumber evidence="4 7">3.4.21.89</ecNumber>
    </recommendedName>
</protein>
<dbReference type="NCBIfam" id="TIGR02227">
    <property type="entry name" value="sigpep_I_bact"/>
    <property type="match status" value="1"/>
</dbReference>
<dbReference type="InterPro" id="IPR019533">
    <property type="entry name" value="Peptidase_S26"/>
</dbReference>
<dbReference type="CDD" id="cd06530">
    <property type="entry name" value="S26_SPase_I"/>
    <property type="match status" value="1"/>
</dbReference>
<name>A0A0P9CJ03_9BACL</name>
<dbReference type="PANTHER" id="PTHR43390:SF1">
    <property type="entry name" value="CHLOROPLAST PROCESSING PEPTIDASE"/>
    <property type="match status" value="1"/>
</dbReference>
<dbReference type="GO" id="GO:0009003">
    <property type="term" value="F:signal peptidase activity"/>
    <property type="evidence" value="ECO:0007669"/>
    <property type="project" value="UniProtKB-EC"/>
</dbReference>
<accession>A0A0P9CJ03</accession>
<sequence>MGRRKRRRPFKALKRSPVWTVWNWIWPVGLGVLAARILSTWVIGFAYVPSASMVPAIQNPGHILLDHLATEWMPIYEGEVVVFHWPDNPTQIFVKRVIGLPGDTIVVKNGHVYRNGQELQEPYLHGLYTAGNYGPYHVPPGHYFMMGDNRNISDDSRDWVHKYVPRSFIIARADFEVWPPSEFHQIPQ</sequence>
<keyword evidence="10" id="KW-1185">Reference proteome</keyword>
<evidence type="ECO:0000259" key="8">
    <source>
        <dbReference type="Pfam" id="PF10502"/>
    </source>
</evidence>
<dbReference type="Proteomes" id="UP000050482">
    <property type="component" value="Unassembled WGS sequence"/>
</dbReference>
<dbReference type="Pfam" id="PF10502">
    <property type="entry name" value="Peptidase_S26"/>
    <property type="match status" value="1"/>
</dbReference>
<comment type="catalytic activity">
    <reaction evidence="1 7">
        <text>Cleavage of hydrophobic, N-terminal signal or leader sequences from secreted and periplasmic proteins.</text>
        <dbReference type="EC" id="3.4.21.89"/>
    </reaction>
</comment>
<comment type="subcellular location">
    <subcellularLocation>
        <location evidence="2">Cell membrane</location>
        <topology evidence="2">Single-pass type II membrane protein</topology>
    </subcellularLocation>
    <subcellularLocation>
        <location evidence="7">Membrane</location>
        <topology evidence="7">Single-pass type II membrane protein</topology>
    </subcellularLocation>
</comment>
<dbReference type="EC" id="3.4.21.89" evidence="4 7"/>
<dbReference type="GO" id="GO:0004252">
    <property type="term" value="F:serine-type endopeptidase activity"/>
    <property type="evidence" value="ECO:0007669"/>
    <property type="project" value="InterPro"/>
</dbReference>
<evidence type="ECO:0000256" key="5">
    <source>
        <dbReference type="ARBA" id="ARBA00022801"/>
    </source>
</evidence>
<keyword evidence="7" id="KW-0472">Membrane</keyword>
<evidence type="ECO:0000256" key="3">
    <source>
        <dbReference type="ARBA" id="ARBA00009370"/>
    </source>
</evidence>
<dbReference type="AlphaFoldDB" id="A0A0P9CJ03"/>
<keyword evidence="7" id="KW-0645">Protease</keyword>
<keyword evidence="7" id="KW-0812">Transmembrane</keyword>
<feature type="active site" evidence="6">
    <location>
        <position position="52"/>
    </location>
</feature>
<gene>
    <name evidence="9" type="ORF">AN477_14815</name>
</gene>
<evidence type="ECO:0000256" key="7">
    <source>
        <dbReference type="RuleBase" id="RU362042"/>
    </source>
</evidence>
<dbReference type="EMBL" id="LJCO01000064">
    <property type="protein sequence ID" value="KPV42990.1"/>
    <property type="molecule type" value="Genomic_DNA"/>
</dbReference>
<dbReference type="InterPro" id="IPR000223">
    <property type="entry name" value="Pept_S26A_signal_pept_1"/>
</dbReference>